<dbReference type="InterPro" id="IPR055302">
    <property type="entry name" value="F-box_dom-containing"/>
</dbReference>
<dbReference type="Gene3D" id="1.20.1280.50">
    <property type="match status" value="1"/>
</dbReference>
<evidence type="ECO:0000259" key="2">
    <source>
        <dbReference type="PROSITE" id="PS50181"/>
    </source>
</evidence>
<keyword evidence="4" id="KW-1185">Reference proteome</keyword>
<dbReference type="InterPro" id="IPR053781">
    <property type="entry name" value="F-box_AtFBL13-like"/>
</dbReference>
<dbReference type="PANTHER" id="PTHR32141:SF160">
    <property type="entry name" value="F-BOX DOMAIN-CONTAINING PROTEIN"/>
    <property type="match status" value="1"/>
</dbReference>
<dbReference type="AlphaFoldDB" id="A0A5J9VWD9"/>
<feature type="region of interest" description="Disordered" evidence="1">
    <location>
        <begin position="1"/>
        <end position="26"/>
    </location>
</feature>
<dbReference type="Gramene" id="TVU39664">
    <property type="protein sequence ID" value="TVU39664"/>
    <property type="gene ID" value="EJB05_13096"/>
</dbReference>
<accession>A0A5J9VWD9</accession>
<dbReference type="SUPFAM" id="SSF81383">
    <property type="entry name" value="F-box domain"/>
    <property type="match status" value="1"/>
</dbReference>
<dbReference type="PROSITE" id="PS50181">
    <property type="entry name" value="FBOX"/>
    <property type="match status" value="1"/>
</dbReference>
<name>A0A5J9VWD9_9POAL</name>
<evidence type="ECO:0000313" key="3">
    <source>
        <dbReference type="EMBL" id="TVU39664.1"/>
    </source>
</evidence>
<dbReference type="CDD" id="cd22160">
    <property type="entry name" value="F-box_AtFBL13-like"/>
    <property type="match status" value="1"/>
</dbReference>
<evidence type="ECO:0000256" key="1">
    <source>
        <dbReference type="SAM" id="MobiDB-lite"/>
    </source>
</evidence>
<dbReference type="Proteomes" id="UP000324897">
    <property type="component" value="Chromosome 4"/>
</dbReference>
<proteinExistence type="predicted"/>
<feature type="compositionally biased region" description="Basic and acidic residues" evidence="1">
    <location>
        <begin position="16"/>
        <end position="26"/>
    </location>
</feature>
<sequence>MEAAAVATAAKKRKSNRIEGQDAPRNRDGDEVLDLISRLPDEVLCTIISLLPTKDGARTQAVARQWRPLWRSAPLNLQVDYQLSGQDRKRFLIVPKILADHPGPARRLSLPDIRLRNRYAKIDGWLRSPALNRLLELEFVYEMEDRLQPYPLPPSVFRFAPTLCVAEIGYYNFPNEMAPSLNFPCLKQLTLDRVSLSEDALHSLLFACPVLLSLLLDEIIGIGRLRIISKTLRYYGPAKIRVVRAPKLEILGLLPKGICKETISLSLTTSMQTVKVLALVSVGPNLASVIDFLKCFPLLAAAIYQREFFF</sequence>
<dbReference type="InterPro" id="IPR001810">
    <property type="entry name" value="F-box_dom"/>
</dbReference>
<dbReference type="EMBL" id="RWGY01000007">
    <property type="protein sequence ID" value="TVU39664.1"/>
    <property type="molecule type" value="Genomic_DNA"/>
</dbReference>
<dbReference type="Pfam" id="PF12937">
    <property type="entry name" value="F-box-like"/>
    <property type="match status" value="1"/>
</dbReference>
<organism evidence="3 4">
    <name type="scientific">Eragrostis curvula</name>
    <name type="common">weeping love grass</name>
    <dbReference type="NCBI Taxonomy" id="38414"/>
    <lineage>
        <taxon>Eukaryota</taxon>
        <taxon>Viridiplantae</taxon>
        <taxon>Streptophyta</taxon>
        <taxon>Embryophyta</taxon>
        <taxon>Tracheophyta</taxon>
        <taxon>Spermatophyta</taxon>
        <taxon>Magnoliopsida</taxon>
        <taxon>Liliopsida</taxon>
        <taxon>Poales</taxon>
        <taxon>Poaceae</taxon>
        <taxon>PACMAD clade</taxon>
        <taxon>Chloridoideae</taxon>
        <taxon>Eragrostideae</taxon>
        <taxon>Eragrostidinae</taxon>
        <taxon>Eragrostis</taxon>
    </lineage>
</organism>
<dbReference type="Pfam" id="PF24758">
    <property type="entry name" value="LRR_At5g56370"/>
    <property type="match status" value="2"/>
</dbReference>
<gene>
    <name evidence="3" type="ORF">EJB05_13096</name>
</gene>
<evidence type="ECO:0000313" key="4">
    <source>
        <dbReference type="Proteomes" id="UP000324897"/>
    </source>
</evidence>
<dbReference type="InterPro" id="IPR036047">
    <property type="entry name" value="F-box-like_dom_sf"/>
</dbReference>
<reference evidence="3 4" key="1">
    <citation type="journal article" date="2019" name="Sci. Rep.">
        <title>A high-quality genome of Eragrostis curvula grass provides insights into Poaceae evolution and supports new strategies to enhance forage quality.</title>
        <authorList>
            <person name="Carballo J."/>
            <person name="Santos B.A.C.M."/>
            <person name="Zappacosta D."/>
            <person name="Garbus I."/>
            <person name="Selva J.P."/>
            <person name="Gallo C.A."/>
            <person name="Diaz A."/>
            <person name="Albertini E."/>
            <person name="Caccamo M."/>
            <person name="Echenique V."/>
        </authorList>
    </citation>
    <scope>NUCLEOTIDE SEQUENCE [LARGE SCALE GENOMIC DNA]</scope>
    <source>
        <strain evidence="4">cv. Victoria</strain>
        <tissue evidence="3">Leaf</tissue>
    </source>
</reference>
<comment type="caution">
    <text evidence="3">The sequence shown here is derived from an EMBL/GenBank/DDBJ whole genome shotgun (WGS) entry which is preliminary data.</text>
</comment>
<feature type="non-terminal residue" evidence="3">
    <location>
        <position position="1"/>
    </location>
</feature>
<dbReference type="PANTHER" id="PTHR32141">
    <property type="match status" value="1"/>
</dbReference>
<feature type="domain" description="F-box" evidence="2">
    <location>
        <begin position="33"/>
        <end position="69"/>
    </location>
</feature>
<dbReference type="OrthoDB" id="584579at2759"/>
<protein>
    <recommendedName>
        <fullName evidence="2">F-box domain-containing protein</fullName>
    </recommendedName>
</protein>
<dbReference type="InterPro" id="IPR055411">
    <property type="entry name" value="LRR_FXL15/At3g58940/PEG3-like"/>
</dbReference>